<accession>A0A316UH50</accession>
<sequence length="355" mass="39326">MSTPSSDTRRRGVIPPCRGASWSSSNADSLDSQQTSTSDQLVGSGSYRDINLRSANIFIHELEPEHWPLEIHTFVDHLFAVEKVHVGTPTAEALVMPDTLKDTCVALAHQASRKNLEQEIAWMDFHKLILGLFNHENISWRQGRRFDVQVGPSSDTDQKLSTPVPDLIFGLAVSVTQDVILSQAPTLSNRLLAHLVSLCGIQSFPTQDRRDVAYPCVIFEAESDAGSLLAAENKAALAAAQALSMLETLKIVAQASYRLPAIVICTQGSIYEVFVAFDLRADDIAPNATSRKDSGPAYPLQFGVHLVQIWLGDLRRAEAMYQFQRLWYNVTQWILNTWRPTIIGMLDAVKATIPD</sequence>
<evidence type="ECO:0000313" key="3">
    <source>
        <dbReference type="Proteomes" id="UP000245942"/>
    </source>
</evidence>
<dbReference type="RefSeq" id="XP_025350821.1">
    <property type="nucleotide sequence ID" value="XM_025491306.1"/>
</dbReference>
<evidence type="ECO:0000256" key="1">
    <source>
        <dbReference type="SAM" id="MobiDB-lite"/>
    </source>
</evidence>
<dbReference type="Proteomes" id="UP000245942">
    <property type="component" value="Unassembled WGS sequence"/>
</dbReference>
<feature type="region of interest" description="Disordered" evidence="1">
    <location>
        <begin position="1"/>
        <end position="42"/>
    </location>
</feature>
<dbReference type="AlphaFoldDB" id="A0A316UH50"/>
<gene>
    <name evidence="2" type="ORF">BCV69DRAFT_279591</name>
</gene>
<name>A0A316UH50_9BASI</name>
<organism evidence="2 3">
    <name type="scientific">Pseudomicrostroma glucosiphilum</name>
    <dbReference type="NCBI Taxonomy" id="1684307"/>
    <lineage>
        <taxon>Eukaryota</taxon>
        <taxon>Fungi</taxon>
        <taxon>Dikarya</taxon>
        <taxon>Basidiomycota</taxon>
        <taxon>Ustilaginomycotina</taxon>
        <taxon>Exobasidiomycetes</taxon>
        <taxon>Microstromatales</taxon>
        <taxon>Microstromatales incertae sedis</taxon>
        <taxon>Pseudomicrostroma</taxon>
    </lineage>
</organism>
<protein>
    <submittedName>
        <fullName evidence="2">Uncharacterized protein</fullName>
    </submittedName>
</protein>
<proteinExistence type="predicted"/>
<keyword evidence="3" id="KW-1185">Reference proteome</keyword>
<dbReference type="GeneID" id="37013040"/>
<evidence type="ECO:0000313" key="2">
    <source>
        <dbReference type="EMBL" id="PWN23661.1"/>
    </source>
</evidence>
<dbReference type="EMBL" id="KZ819321">
    <property type="protein sequence ID" value="PWN23661.1"/>
    <property type="molecule type" value="Genomic_DNA"/>
</dbReference>
<reference evidence="2 3" key="1">
    <citation type="journal article" date="2018" name="Mol. Biol. Evol.">
        <title>Broad Genomic Sampling Reveals a Smut Pathogenic Ancestry of the Fungal Clade Ustilaginomycotina.</title>
        <authorList>
            <person name="Kijpornyongpan T."/>
            <person name="Mondo S.J."/>
            <person name="Barry K."/>
            <person name="Sandor L."/>
            <person name="Lee J."/>
            <person name="Lipzen A."/>
            <person name="Pangilinan J."/>
            <person name="LaButti K."/>
            <person name="Hainaut M."/>
            <person name="Henrissat B."/>
            <person name="Grigoriev I.V."/>
            <person name="Spatafora J.W."/>
            <person name="Aime M.C."/>
        </authorList>
    </citation>
    <scope>NUCLEOTIDE SEQUENCE [LARGE SCALE GENOMIC DNA]</scope>
    <source>
        <strain evidence="2 3">MCA 4718</strain>
    </source>
</reference>
<feature type="compositionally biased region" description="Low complexity" evidence="1">
    <location>
        <begin position="20"/>
        <end position="41"/>
    </location>
</feature>